<keyword evidence="2" id="KW-1185">Reference proteome</keyword>
<reference evidence="2" key="1">
    <citation type="submission" date="2017-04" db="EMBL/GenBank/DDBJ databases">
        <title>Genome evolution of the luminous symbionts of deep sea anglerfish.</title>
        <authorList>
            <person name="Hendry T.A."/>
        </authorList>
    </citation>
    <scope>NUCLEOTIDE SEQUENCE [LARGE SCALE GENOMIC DNA]</scope>
</reference>
<dbReference type="Proteomes" id="UP000219020">
    <property type="component" value="Unassembled WGS sequence"/>
</dbReference>
<accession>A0A2A5T2P8</accession>
<gene>
    <name evidence="1" type="ORF">BTN49_2127</name>
</gene>
<evidence type="ECO:0000313" key="2">
    <source>
        <dbReference type="Proteomes" id="UP000219020"/>
    </source>
</evidence>
<comment type="caution">
    <text evidence="1">The sequence shown here is derived from an EMBL/GenBank/DDBJ whole genome shotgun (WGS) entry which is preliminary data.</text>
</comment>
<proteinExistence type="predicted"/>
<name>A0A2A5T2P8_9GAMM</name>
<dbReference type="EMBL" id="NBYY01000022">
    <property type="protein sequence ID" value="PCS22398.1"/>
    <property type="molecule type" value="Genomic_DNA"/>
</dbReference>
<dbReference type="AlphaFoldDB" id="A0A2A5T2P8"/>
<protein>
    <submittedName>
        <fullName evidence="1">Uncharacterized protein</fullName>
    </submittedName>
</protein>
<organism evidence="1 2">
    <name type="scientific">Candidatus Enterovibrio escicola</name>
    <dbReference type="NCBI Taxonomy" id="1927127"/>
    <lineage>
        <taxon>Bacteria</taxon>
        <taxon>Pseudomonadati</taxon>
        <taxon>Pseudomonadota</taxon>
        <taxon>Gammaproteobacteria</taxon>
        <taxon>Vibrionales</taxon>
        <taxon>Vibrionaceae</taxon>
        <taxon>Enterovibrio</taxon>
    </lineage>
</organism>
<sequence length="226" mass="25849">MHFNEMSIDVFKKRNQCKNFDEIEKFIIVNINLETRSFCSKCETQNKICDQLKLSQSTILRHLSLMIQTGIIRPAFTGDNDPCDPKSGMVCDQNGILFNNIYYVNDAFTLLACEMASNKLIDAFRKRVKQQQKKMEHHYSIALLTCVIEYEKRQLKAVWMGISGTSIKKTIQGITSCSEAVNIIRKRVEKRDDLIDISASAQLMYINTILKRYGFNNTNPSGGVSL</sequence>
<evidence type="ECO:0000313" key="1">
    <source>
        <dbReference type="EMBL" id="PCS22398.1"/>
    </source>
</evidence>